<reference evidence="2 3" key="1">
    <citation type="submission" date="2019-06" db="EMBL/GenBank/DDBJ databases">
        <title>Genome sequence of Rhodobacteraceae bacterium D4M1.</title>
        <authorList>
            <person name="Cao J."/>
        </authorList>
    </citation>
    <scope>NUCLEOTIDE SEQUENCE [LARGE SCALE GENOMIC DNA]</scope>
    <source>
        <strain evidence="2 3">D4M1</strain>
        <plasmid evidence="3">pd4m1a</plasmid>
    </source>
</reference>
<dbReference type="Proteomes" id="UP000305888">
    <property type="component" value="Plasmid pD4M1A"/>
</dbReference>
<organism evidence="2 3">
    <name type="scientific">Paroceanicella profunda</name>
    <dbReference type="NCBI Taxonomy" id="2579971"/>
    <lineage>
        <taxon>Bacteria</taxon>
        <taxon>Pseudomonadati</taxon>
        <taxon>Pseudomonadota</taxon>
        <taxon>Alphaproteobacteria</taxon>
        <taxon>Rhodobacterales</taxon>
        <taxon>Paracoccaceae</taxon>
        <taxon>Paroceanicella</taxon>
    </lineage>
</organism>
<proteinExistence type="predicted"/>
<dbReference type="OrthoDB" id="4146344at2"/>
<dbReference type="Pfam" id="PF09836">
    <property type="entry name" value="DUF2063"/>
    <property type="match status" value="1"/>
</dbReference>
<keyword evidence="3" id="KW-1185">Reference proteome</keyword>
<name>A0A5B8FJ28_9RHOB</name>
<protein>
    <submittedName>
        <fullName evidence="2">DUF2063 domain-containing protein</fullName>
    </submittedName>
</protein>
<dbReference type="InterPro" id="IPR018640">
    <property type="entry name" value="DUF2063"/>
</dbReference>
<dbReference type="Gene3D" id="1.10.150.690">
    <property type="entry name" value="DUF2063"/>
    <property type="match status" value="1"/>
</dbReference>
<gene>
    <name evidence="2" type="ORF">FDP22_19020</name>
</gene>
<evidence type="ECO:0000259" key="1">
    <source>
        <dbReference type="Pfam" id="PF09836"/>
    </source>
</evidence>
<evidence type="ECO:0000313" key="2">
    <source>
        <dbReference type="EMBL" id="QDL93967.1"/>
    </source>
</evidence>
<sequence>MTDVAGPPAPASFQSRAAAALRDPAAVPPADPARFGIWRNNVRGAAAGALAATYPALRALTGPRFFEAMCQELLHAHPPRSPVLHEYGAEMAGFVAGFPPLARYPWLEGVARLEWARLKAYHAAEAPSLGLGVLGAHAPQALAGLRLRLHPSFALVESAWPVVTIWAETTGRADPSQPDMSRAEAGLVLRPDWVVETTAISPARAAFLRCIAAGGTLGAAAAAAGPDADLAAEITALFASGVVSEVCPAEDGPTG</sequence>
<keyword evidence="2" id="KW-0614">Plasmid</keyword>
<dbReference type="EMBL" id="CP040819">
    <property type="protein sequence ID" value="QDL93967.1"/>
    <property type="molecule type" value="Genomic_DNA"/>
</dbReference>
<geneLocation type="plasmid" evidence="3">
    <name>pd4m1a</name>
</geneLocation>
<feature type="domain" description="Putative DNA-binding" evidence="1">
    <location>
        <begin position="13"/>
        <end position="95"/>
    </location>
</feature>
<evidence type="ECO:0000313" key="3">
    <source>
        <dbReference type="Proteomes" id="UP000305888"/>
    </source>
</evidence>
<accession>A0A5B8FJ28</accession>
<dbReference type="AlphaFoldDB" id="A0A5B8FJ28"/>
<dbReference type="KEGG" id="ppru:FDP22_19020"/>
<dbReference type="InterPro" id="IPR044922">
    <property type="entry name" value="DUF2063_N_sf"/>
</dbReference>